<dbReference type="CDD" id="cd03811">
    <property type="entry name" value="GT4_GT28_WabH-like"/>
    <property type="match status" value="1"/>
</dbReference>
<dbReference type="PANTHER" id="PTHR12526">
    <property type="entry name" value="GLYCOSYLTRANSFERASE"/>
    <property type="match status" value="1"/>
</dbReference>
<name>A0A3R6UUD2_9LACO</name>
<dbReference type="GO" id="GO:0016757">
    <property type="term" value="F:glycosyltransferase activity"/>
    <property type="evidence" value="ECO:0007669"/>
    <property type="project" value="InterPro"/>
</dbReference>
<reference evidence="3 4" key="1">
    <citation type="submission" date="2018-07" db="EMBL/GenBank/DDBJ databases">
        <title>Genome sequences of six Lactobacillus spp. isolated from bumble bee guts.</title>
        <authorList>
            <person name="Motta E.V.S."/>
            <person name="Moran N.A."/>
        </authorList>
    </citation>
    <scope>NUCLEOTIDE SEQUENCE [LARGE SCALE GENOMIC DNA]</scope>
    <source>
        <strain evidence="3 4">LV-8.1</strain>
    </source>
</reference>
<dbReference type="PANTHER" id="PTHR12526:SF638">
    <property type="entry name" value="SPORE COAT PROTEIN SA"/>
    <property type="match status" value="1"/>
</dbReference>
<gene>
    <name evidence="3" type="ORF">DS832_08465</name>
</gene>
<keyword evidence="3" id="KW-0808">Transferase</keyword>
<dbReference type="InterPro" id="IPR028098">
    <property type="entry name" value="Glyco_trans_4-like_N"/>
</dbReference>
<sequence length="355" mass="39902">MKILQVNAGTESGGGRTILINLLKALKKQKIDTQLIVFEKGPVSDWAQKADIPTTIMNQEGRMDLRVAGRLRKFINDNHIDIVNTHGPRANFIMGLIHKHVVAKWIVTVHSDPFIDFANNTKGNFLTKLNTAAIKKADHLILITPRFKSVLMDLGIAENKMTPIFNAMEFSTECPQTVHHEIFSITNVARLMPVKNQKLLLQTLAKVDFNFQLRIVGDGELENELKNLAKKLDLEQKVEFVGFQDDTMPYYQAADIFVLTSNSEGFPLVLLEAANQGIPAISTDVGSCDWIVKDDTGWIVAPENSSQLIKALTAAYEKWQQDQLRPMGQKFYQYCSQHFSSANLATALMKIYQNV</sequence>
<evidence type="ECO:0000259" key="2">
    <source>
        <dbReference type="Pfam" id="PF13439"/>
    </source>
</evidence>
<dbReference type="Gene3D" id="3.40.50.2000">
    <property type="entry name" value="Glycogen Phosphorylase B"/>
    <property type="match status" value="2"/>
</dbReference>
<feature type="domain" description="Glycosyltransferase subfamily 4-like N-terminal" evidence="2">
    <location>
        <begin position="13"/>
        <end position="167"/>
    </location>
</feature>
<dbReference type="InterPro" id="IPR001296">
    <property type="entry name" value="Glyco_trans_1"/>
</dbReference>
<dbReference type="RefSeq" id="WP_118911181.1">
    <property type="nucleotide sequence ID" value="NZ_QOCS01000022.1"/>
</dbReference>
<evidence type="ECO:0000313" key="4">
    <source>
        <dbReference type="Proteomes" id="UP000284822"/>
    </source>
</evidence>
<proteinExistence type="predicted"/>
<dbReference type="Pfam" id="PF13439">
    <property type="entry name" value="Glyco_transf_4"/>
    <property type="match status" value="1"/>
</dbReference>
<dbReference type="Pfam" id="PF00534">
    <property type="entry name" value="Glycos_transf_1"/>
    <property type="match status" value="1"/>
</dbReference>
<accession>A0A3R6UUD2</accession>
<protein>
    <submittedName>
        <fullName evidence="3">Glycosyltransferase</fullName>
    </submittedName>
</protein>
<dbReference type="AlphaFoldDB" id="A0A3R6UUD2"/>
<evidence type="ECO:0000259" key="1">
    <source>
        <dbReference type="Pfam" id="PF00534"/>
    </source>
</evidence>
<dbReference type="Proteomes" id="UP000284822">
    <property type="component" value="Unassembled WGS sequence"/>
</dbReference>
<evidence type="ECO:0000313" key="3">
    <source>
        <dbReference type="EMBL" id="RHW45135.1"/>
    </source>
</evidence>
<comment type="caution">
    <text evidence="3">The sequence shown here is derived from an EMBL/GenBank/DDBJ whole genome shotgun (WGS) entry which is preliminary data.</text>
</comment>
<feature type="domain" description="Glycosyl transferase family 1" evidence="1">
    <location>
        <begin position="185"/>
        <end position="319"/>
    </location>
</feature>
<dbReference type="SUPFAM" id="SSF53756">
    <property type="entry name" value="UDP-Glycosyltransferase/glycogen phosphorylase"/>
    <property type="match status" value="1"/>
</dbReference>
<dbReference type="EMBL" id="QOCS01000022">
    <property type="protein sequence ID" value="RHW45135.1"/>
    <property type="molecule type" value="Genomic_DNA"/>
</dbReference>
<organism evidence="3 4">
    <name type="scientific">Bombilactobacillus bombi</name>
    <dbReference type="NCBI Taxonomy" id="1303590"/>
    <lineage>
        <taxon>Bacteria</taxon>
        <taxon>Bacillati</taxon>
        <taxon>Bacillota</taxon>
        <taxon>Bacilli</taxon>
        <taxon>Lactobacillales</taxon>
        <taxon>Lactobacillaceae</taxon>
        <taxon>Bombilactobacillus</taxon>
    </lineage>
</organism>